<accession>I4B0J0</accession>
<feature type="transmembrane region" description="Helical" evidence="1">
    <location>
        <begin position="21"/>
        <end position="43"/>
    </location>
</feature>
<evidence type="ECO:0000313" key="2">
    <source>
        <dbReference type="EMBL" id="AFM10797.1"/>
    </source>
</evidence>
<keyword evidence="1" id="KW-0472">Membrane</keyword>
<proteinExistence type="predicted"/>
<reference evidence="2 3" key="1">
    <citation type="submission" date="2012-06" db="EMBL/GenBank/DDBJ databases">
        <title>The complete chromosome of genome of Turneriella parva DSM 21527.</title>
        <authorList>
            <consortium name="US DOE Joint Genome Institute (JGI-PGF)"/>
            <person name="Lucas S."/>
            <person name="Han J."/>
            <person name="Lapidus A."/>
            <person name="Bruce D."/>
            <person name="Goodwin L."/>
            <person name="Pitluck S."/>
            <person name="Peters L."/>
            <person name="Kyrpides N."/>
            <person name="Mavromatis K."/>
            <person name="Ivanova N."/>
            <person name="Mikhailova N."/>
            <person name="Chertkov O."/>
            <person name="Detter J.C."/>
            <person name="Tapia R."/>
            <person name="Han C."/>
            <person name="Land M."/>
            <person name="Hauser L."/>
            <person name="Markowitz V."/>
            <person name="Cheng J.-F."/>
            <person name="Hugenholtz P."/>
            <person name="Woyke T."/>
            <person name="Wu D."/>
            <person name="Gronow S."/>
            <person name="Wellnitz S."/>
            <person name="Brambilla E."/>
            <person name="Klenk H.-P."/>
            <person name="Eisen J.A."/>
        </authorList>
    </citation>
    <scope>NUCLEOTIDE SEQUENCE [LARGE SCALE GENOMIC DNA]</scope>
    <source>
        <strain evidence="3">ATCC BAA-1111 / DSM 21527 / NCTC 11395 / H</strain>
    </source>
</reference>
<protein>
    <recommendedName>
        <fullName evidence="4">Prepilin-type N-terminal cleavage/methylation domain-containing protein</fullName>
    </recommendedName>
</protein>
<keyword evidence="1" id="KW-1133">Transmembrane helix</keyword>
<evidence type="ECO:0008006" key="4">
    <source>
        <dbReference type="Google" id="ProtNLM"/>
    </source>
</evidence>
<dbReference type="Proteomes" id="UP000006048">
    <property type="component" value="Chromosome"/>
</dbReference>
<dbReference type="PROSITE" id="PS00409">
    <property type="entry name" value="PROKAR_NTER_METHYL"/>
    <property type="match status" value="1"/>
</dbReference>
<evidence type="ECO:0000313" key="3">
    <source>
        <dbReference type="Proteomes" id="UP000006048"/>
    </source>
</evidence>
<sequence>MTLRRRFRFYLLQKGRRGFTLVEVLMAMAIAASMTGLLITSLMNAMSMRQRALSLNRAITMAKKKMHEIKALNKTDSGSGEFQGSPGYRFAYVIREQELDLQKIADELGAGNAVANSAAGKYFKERNSTAKSATGLTFKLLHFHVEVFFNEKEKYELDYYRGLGI</sequence>
<dbReference type="HOGENOM" id="CLU_1610056_0_0_12"/>
<organism evidence="2 3">
    <name type="scientific">Turneriella parva (strain ATCC BAA-1111 / DSM 21527 / NCTC 11395 / H)</name>
    <name type="common">Leptospira parva</name>
    <dbReference type="NCBI Taxonomy" id="869212"/>
    <lineage>
        <taxon>Bacteria</taxon>
        <taxon>Pseudomonadati</taxon>
        <taxon>Spirochaetota</taxon>
        <taxon>Spirochaetia</taxon>
        <taxon>Leptospirales</taxon>
        <taxon>Leptospiraceae</taxon>
        <taxon>Turneriella</taxon>
    </lineage>
</organism>
<dbReference type="RefSeq" id="WP_014801318.1">
    <property type="nucleotide sequence ID" value="NC_018020.1"/>
</dbReference>
<dbReference type="KEGG" id="tpx:Turpa_0135"/>
<name>I4B0J0_TURPD</name>
<gene>
    <name evidence="2" type="ordered locus">Turpa_0135</name>
</gene>
<dbReference type="NCBIfam" id="TIGR02532">
    <property type="entry name" value="IV_pilin_GFxxxE"/>
    <property type="match status" value="1"/>
</dbReference>
<evidence type="ECO:0000256" key="1">
    <source>
        <dbReference type="SAM" id="Phobius"/>
    </source>
</evidence>
<dbReference type="InterPro" id="IPR012902">
    <property type="entry name" value="N_methyl_site"/>
</dbReference>
<dbReference type="Pfam" id="PF07963">
    <property type="entry name" value="N_methyl"/>
    <property type="match status" value="1"/>
</dbReference>
<keyword evidence="1" id="KW-0812">Transmembrane</keyword>
<dbReference type="STRING" id="869212.Turpa_0135"/>
<dbReference type="EMBL" id="CP002959">
    <property type="protein sequence ID" value="AFM10797.1"/>
    <property type="molecule type" value="Genomic_DNA"/>
</dbReference>
<keyword evidence="3" id="KW-1185">Reference proteome</keyword>
<dbReference type="AlphaFoldDB" id="I4B0J0"/>